<dbReference type="EMBL" id="FNCE01000010">
    <property type="protein sequence ID" value="SDG38188.1"/>
    <property type="molecule type" value="Genomic_DNA"/>
</dbReference>
<dbReference type="AlphaFoldDB" id="A0A1G7TSH2"/>
<protein>
    <recommendedName>
        <fullName evidence="4">Matrixin</fullName>
    </recommendedName>
</protein>
<dbReference type="OrthoDB" id="9783144at2"/>
<evidence type="ECO:0000256" key="1">
    <source>
        <dbReference type="SAM" id="MobiDB-lite"/>
    </source>
</evidence>
<name>A0A1G7TSH2_9PROT</name>
<organism evidence="2 3">
    <name type="scientific">Limimonas halophila</name>
    <dbReference type="NCBI Taxonomy" id="1082479"/>
    <lineage>
        <taxon>Bacteria</taxon>
        <taxon>Pseudomonadati</taxon>
        <taxon>Pseudomonadota</taxon>
        <taxon>Alphaproteobacteria</taxon>
        <taxon>Rhodospirillales</taxon>
        <taxon>Rhodovibrionaceae</taxon>
        <taxon>Limimonas</taxon>
    </lineage>
</organism>
<proteinExistence type="predicted"/>
<dbReference type="STRING" id="1082479.SAMN05216241_11056"/>
<dbReference type="Proteomes" id="UP000199415">
    <property type="component" value="Unassembled WGS sequence"/>
</dbReference>
<evidence type="ECO:0000313" key="3">
    <source>
        <dbReference type="Proteomes" id="UP000199415"/>
    </source>
</evidence>
<sequence length="393" mass="40284">MDGNLFVLDGSQQTVLLPLQARVSGTRAAETLQVPARGDISFGGNTGDRVEFARDADAYDFSAGGNVLTVSRPDGASAEIALNADVELAFADGSTTAGIDAGSGTPSVQVDGRAVDSGFDPSTVNLDGTDISGIADTGSGGTSTSDGSDDGGATAGAELEATFTDPAGVFDGVRPELRDSLQAAWVQWTDELAIDTDVTIEAEIISDPDLPDSTLAQALSGTTVDTGLVDDAGQPVHQQGVVAELKTGTDPNGIGEDLRIEIPEVDDWVFNTELSEDVPRTQFDALTILTHELGHVLGFNGTHTSNVGRVSTFDTNVESDPFGGLVFDGASAREANGGDTVPLADGDPYHLADDGDLMATALRAGESRDISDVDLAMLADAGVPLAGETVEVA</sequence>
<feature type="compositionally biased region" description="Low complexity" evidence="1">
    <location>
        <begin position="130"/>
        <end position="155"/>
    </location>
</feature>
<feature type="region of interest" description="Disordered" evidence="1">
    <location>
        <begin position="125"/>
        <end position="155"/>
    </location>
</feature>
<keyword evidence="3" id="KW-1185">Reference proteome</keyword>
<dbReference type="RefSeq" id="WP_090021189.1">
    <property type="nucleotide sequence ID" value="NZ_FNCE01000010.1"/>
</dbReference>
<dbReference type="Gene3D" id="3.40.390.10">
    <property type="entry name" value="Collagenase (Catalytic Domain)"/>
    <property type="match status" value="1"/>
</dbReference>
<reference evidence="2 3" key="1">
    <citation type="submission" date="2016-10" db="EMBL/GenBank/DDBJ databases">
        <authorList>
            <person name="de Groot N.N."/>
        </authorList>
    </citation>
    <scope>NUCLEOTIDE SEQUENCE [LARGE SCALE GENOMIC DNA]</scope>
    <source>
        <strain evidence="2 3">DSM 25584</strain>
    </source>
</reference>
<evidence type="ECO:0008006" key="4">
    <source>
        <dbReference type="Google" id="ProtNLM"/>
    </source>
</evidence>
<dbReference type="InterPro" id="IPR024079">
    <property type="entry name" value="MetalloPept_cat_dom_sf"/>
</dbReference>
<evidence type="ECO:0000313" key="2">
    <source>
        <dbReference type="EMBL" id="SDG38188.1"/>
    </source>
</evidence>
<accession>A0A1G7TSH2</accession>
<dbReference type="SUPFAM" id="SSF55486">
    <property type="entry name" value="Metalloproteases ('zincins'), catalytic domain"/>
    <property type="match status" value="1"/>
</dbReference>
<gene>
    <name evidence="2" type="ORF">SAMN05216241_11056</name>
</gene>
<dbReference type="GO" id="GO:0008237">
    <property type="term" value="F:metallopeptidase activity"/>
    <property type="evidence" value="ECO:0007669"/>
    <property type="project" value="InterPro"/>
</dbReference>